<name>A0A2S6GS16_9PSEU</name>
<dbReference type="AlphaFoldDB" id="A0A2S6GS16"/>
<proteinExistence type="predicted"/>
<dbReference type="Pfam" id="PF10604">
    <property type="entry name" value="Polyketide_cyc2"/>
    <property type="match status" value="1"/>
</dbReference>
<evidence type="ECO:0000313" key="2">
    <source>
        <dbReference type="Proteomes" id="UP000239203"/>
    </source>
</evidence>
<dbReference type="SUPFAM" id="SSF55961">
    <property type="entry name" value="Bet v1-like"/>
    <property type="match status" value="1"/>
</dbReference>
<organism evidence="1 2">
    <name type="scientific">Actinokineospora auranticolor</name>
    <dbReference type="NCBI Taxonomy" id="155976"/>
    <lineage>
        <taxon>Bacteria</taxon>
        <taxon>Bacillati</taxon>
        <taxon>Actinomycetota</taxon>
        <taxon>Actinomycetes</taxon>
        <taxon>Pseudonocardiales</taxon>
        <taxon>Pseudonocardiaceae</taxon>
        <taxon>Actinokineospora</taxon>
    </lineage>
</organism>
<dbReference type="CDD" id="cd07812">
    <property type="entry name" value="SRPBCC"/>
    <property type="match status" value="1"/>
</dbReference>
<keyword evidence="2" id="KW-1185">Reference proteome</keyword>
<gene>
    <name evidence="1" type="ORF">CLV40_106199</name>
</gene>
<protein>
    <submittedName>
        <fullName evidence="1">Polyketide cyclase/dehydrase/lipid transport protein</fullName>
    </submittedName>
</protein>
<dbReference type="InterPro" id="IPR023393">
    <property type="entry name" value="START-like_dom_sf"/>
</dbReference>
<accession>A0A2S6GS16</accession>
<evidence type="ECO:0000313" key="1">
    <source>
        <dbReference type="EMBL" id="PPK67967.1"/>
    </source>
</evidence>
<dbReference type="Proteomes" id="UP000239203">
    <property type="component" value="Unassembled WGS sequence"/>
</dbReference>
<dbReference type="RefSeq" id="WP_104479248.1">
    <property type="nucleotide sequence ID" value="NZ_CP154825.1"/>
</dbReference>
<reference evidence="1 2" key="1">
    <citation type="submission" date="2018-02" db="EMBL/GenBank/DDBJ databases">
        <title>Genomic Encyclopedia of Archaeal and Bacterial Type Strains, Phase II (KMG-II): from individual species to whole genera.</title>
        <authorList>
            <person name="Goeker M."/>
        </authorList>
    </citation>
    <scope>NUCLEOTIDE SEQUENCE [LARGE SCALE GENOMIC DNA]</scope>
    <source>
        <strain evidence="1 2">YU 961-1</strain>
    </source>
</reference>
<sequence length="153" mass="16805">MTTPDAQATIEVRAPAERVYDLVSDLPALAGVAAEFAKGHWLDDVTTARVGARFKGVNVNGPRKWATVSTVTDARPERFAFDVTFKGIPVARWQYDIEPTASGCRVTETTWDRRPAWIRPITALGTGVSDRTVHNQRNIEQTLATLKAAAERA</sequence>
<dbReference type="Gene3D" id="3.30.530.20">
    <property type="match status" value="1"/>
</dbReference>
<dbReference type="InterPro" id="IPR019587">
    <property type="entry name" value="Polyketide_cyclase/dehydratase"/>
</dbReference>
<comment type="caution">
    <text evidence="1">The sequence shown here is derived from an EMBL/GenBank/DDBJ whole genome shotgun (WGS) entry which is preliminary data.</text>
</comment>
<dbReference type="EMBL" id="PTIX01000006">
    <property type="protein sequence ID" value="PPK67967.1"/>
    <property type="molecule type" value="Genomic_DNA"/>
</dbReference>
<dbReference type="OrthoDB" id="4618973at2"/>